<evidence type="ECO:0000313" key="3">
    <source>
        <dbReference type="Proteomes" id="UP000637628"/>
    </source>
</evidence>
<proteinExistence type="predicted"/>
<sequence length="72" mass="7528">MLVCTTWRRVCCSKPVLPDCTPTAQVPTQPGSGEWLGVGETERSDGAAAGCSPEAHADNASTITRATLVVRI</sequence>
<feature type="compositionally biased region" description="Polar residues" evidence="1">
    <location>
        <begin position="22"/>
        <end position="31"/>
    </location>
</feature>
<protein>
    <submittedName>
        <fullName evidence="2">Uncharacterized protein</fullName>
    </submittedName>
</protein>
<evidence type="ECO:0000256" key="1">
    <source>
        <dbReference type="SAM" id="MobiDB-lite"/>
    </source>
</evidence>
<dbReference type="Proteomes" id="UP000637628">
    <property type="component" value="Unassembled WGS sequence"/>
</dbReference>
<comment type="caution">
    <text evidence="2">The sequence shown here is derived from an EMBL/GenBank/DDBJ whole genome shotgun (WGS) entry which is preliminary data.</text>
</comment>
<accession>A0ABQ3YUH1</accession>
<evidence type="ECO:0000313" key="2">
    <source>
        <dbReference type="EMBL" id="GIE01206.1"/>
    </source>
</evidence>
<reference evidence="2 3" key="1">
    <citation type="submission" date="2021-01" db="EMBL/GenBank/DDBJ databases">
        <title>Whole genome shotgun sequence of Actinoplanes durhamensis NBRC 14914.</title>
        <authorList>
            <person name="Komaki H."/>
            <person name="Tamura T."/>
        </authorList>
    </citation>
    <scope>NUCLEOTIDE SEQUENCE [LARGE SCALE GENOMIC DNA]</scope>
    <source>
        <strain evidence="2 3">NBRC 14914</strain>
    </source>
</reference>
<organism evidence="2 3">
    <name type="scientific">Paractinoplanes durhamensis</name>
    <dbReference type="NCBI Taxonomy" id="113563"/>
    <lineage>
        <taxon>Bacteria</taxon>
        <taxon>Bacillati</taxon>
        <taxon>Actinomycetota</taxon>
        <taxon>Actinomycetes</taxon>
        <taxon>Micromonosporales</taxon>
        <taxon>Micromonosporaceae</taxon>
        <taxon>Paractinoplanes</taxon>
    </lineage>
</organism>
<keyword evidence="3" id="KW-1185">Reference proteome</keyword>
<gene>
    <name evidence="2" type="ORF">Adu01nite_25560</name>
</gene>
<name>A0ABQ3YUH1_9ACTN</name>
<feature type="region of interest" description="Disordered" evidence="1">
    <location>
        <begin position="22"/>
        <end position="55"/>
    </location>
</feature>
<dbReference type="EMBL" id="BOML01000021">
    <property type="protein sequence ID" value="GIE01206.1"/>
    <property type="molecule type" value="Genomic_DNA"/>
</dbReference>